<feature type="domain" description="Luciferase-like" evidence="5">
    <location>
        <begin position="10"/>
        <end position="119"/>
    </location>
</feature>
<evidence type="ECO:0000313" key="6">
    <source>
        <dbReference type="EMBL" id="PMD57586.1"/>
    </source>
</evidence>
<dbReference type="GeneID" id="36595878"/>
<proteinExistence type="predicted"/>
<dbReference type="Pfam" id="PF00296">
    <property type="entry name" value="Bac_luciferase"/>
    <property type="match status" value="1"/>
</dbReference>
<dbReference type="InParanoid" id="A0A2J6T3J5"/>
<sequence>MWPGNDYFGYRYECATEYVQVMKDLWTKGRSDFKGKHFTMEDCGLLPLPSSDIKLIAAGQSGQLRTAFAAKYCDYNFTSGSGVNQPTAFKEANSRLVEASTIEGRNVSVLVSIHGHCRRNG</sequence>
<dbReference type="STRING" id="1095630.A0A2J6T3J5"/>
<dbReference type="Proteomes" id="UP000235371">
    <property type="component" value="Unassembled WGS sequence"/>
</dbReference>
<evidence type="ECO:0000313" key="7">
    <source>
        <dbReference type="Proteomes" id="UP000235371"/>
    </source>
</evidence>
<dbReference type="Gene3D" id="3.20.20.30">
    <property type="entry name" value="Luciferase-like domain"/>
    <property type="match status" value="1"/>
</dbReference>
<dbReference type="PANTHER" id="PTHR42847">
    <property type="entry name" value="ALKANESULFONATE MONOOXYGENASE"/>
    <property type="match status" value="1"/>
</dbReference>
<keyword evidence="7" id="KW-1185">Reference proteome</keyword>
<dbReference type="AlphaFoldDB" id="A0A2J6T3J5"/>
<accession>A0A2J6T3J5</accession>
<organism evidence="6 7">
    <name type="scientific">Hyaloscypha bicolor E</name>
    <dbReference type="NCBI Taxonomy" id="1095630"/>
    <lineage>
        <taxon>Eukaryota</taxon>
        <taxon>Fungi</taxon>
        <taxon>Dikarya</taxon>
        <taxon>Ascomycota</taxon>
        <taxon>Pezizomycotina</taxon>
        <taxon>Leotiomycetes</taxon>
        <taxon>Helotiales</taxon>
        <taxon>Hyaloscyphaceae</taxon>
        <taxon>Hyaloscypha</taxon>
        <taxon>Hyaloscypha bicolor</taxon>
    </lineage>
</organism>
<evidence type="ECO:0000256" key="4">
    <source>
        <dbReference type="ARBA" id="ARBA00023033"/>
    </source>
</evidence>
<dbReference type="EMBL" id="KZ613846">
    <property type="protein sequence ID" value="PMD57586.1"/>
    <property type="molecule type" value="Genomic_DNA"/>
</dbReference>
<dbReference type="SUPFAM" id="SSF51679">
    <property type="entry name" value="Bacterial luciferase-like"/>
    <property type="match status" value="1"/>
</dbReference>
<keyword evidence="1" id="KW-0285">Flavoprotein</keyword>
<dbReference type="OrthoDB" id="10423716at2759"/>
<keyword evidence="2" id="KW-0288">FMN</keyword>
<dbReference type="InterPro" id="IPR050172">
    <property type="entry name" value="SsuD_RutA_monooxygenase"/>
</dbReference>
<evidence type="ECO:0000256" key="3">
    <source>
        <dbReference type="ARBA" id="ARBA00023002"/>
    </source>
</evidence>
<dbReference type="InterPro" id="IPR036661">
    <property type="entry name" value="Luciferase-like_sf"/>
</dbReference>
<evidence type="ECO:0000256" key="1">
    <source>
        <dbReference type="ARBA" id="ARBA00022630"/>
    </source>
</evidence>
<reference evidence="6 7" key="1">
    <citation type="submission" date="2016-04" db="EMBL/GenBank/DDBJ databases">
        <title>A degradative enzymes factory behind the ericoid mycorrhizal symbiosis.</title>
        <authorList>
            <consortium name="DOE Joint Genome Institute"/>
            <person name="Martino E."/>
            <person name="Morin E."/>
            <person name="Grelet G."/>
            <person name="Kuo A."/>
            <person name="Kohler A."/>
            <person name="Daghino S."/>
            <person name="Barry K."/>
            <person name="Choi C."/>
            <person name="Cichocki N."/>
            <person name="Clum A."/>
            <person name="Copeland A."/>
            <person name="Hainaut M."/>
            <person name="Haridas S."/>
            <person name="Labutti K."/>
            <person name="Lindquist E."/>
            <person name="Lipzen A."/>
            <person name="Khouja H.-R."/>
            <person name="Murat C."/>
            <person name="Ohm R."/>
            <person name="Olson A."/>
            <person name="Spatafora J."/>
            <person name="Veneault-Fourrey C."/>
            <person name="Henrissat B."/>
            <person name="Grigoriev I."/>
            <person name="Martin F."/>
            <person name="Perotto S."/>
        </authorList>
    </citation>
    <scope>NUCLEOTIDE SEQUENCE [LARGE SCALE GENOMIC DNA]</scope>
    <source>
        <strain evidence="6 7">E</strain>
    </source>
</reference>
<protein>
    <recommendedName>
        <fullName evidence="5">Luciferase-like domain-containing protein</fullName>
    </recommendedName>
</protein>
<dbReference type="RefSeq" id="XP_024734490.1">
    <property type="nucleotide sequence ID" value="XM_024887802.1"/>
</dbReference>
<dbReference type="InterPro" id="IPR011251">
    <property type="entry name" value="Luciferase-like_dom"/>
</dbReference>
<keyword evidence="4" id="KW-0503">Monooxygenase</keyword>
<dbReference type="GO" id="GO:0008726">
    <property type="term" value="F:alkanesulfonate monooxygenase activity"/>
    <property type="evidence" value="ECO:0007669"/>
    <property type="project" value="TreeGrafter"/>
</dbReference>
<evidence type="ECO:0000256" key="2">
    <source>
        <dbReference type="ARBA" id="ARBA00022643"/>
    </source>
</evidence>
<gene>
    <name evidence="6" type="ORF">K444DRAFT_691706</name>
</gene>
<dbReference type="GO" id="GO:0046306">
    <property type="term" value="P:alkanesulfonate catabolic process"/>
    <property type="evidence" value="ECO:0007669"/>
    <property type="project" value="TreeGrafter"/>
</dbReference>
<dbReference type="PANTHER" id="PTHR42847:SF4">
    <property type="entry name" value="ALKANESULFONATE MONOOXYGENASE-RELATED"/>
    <property type="match status" value="1"/>
</dbReference>
<name>A0A2J6T3J5_9HELO</name>
<evidence type="ECO:0000259" key="5">
    <source>
        <dbReference type="Pfam" id="PF00296"/>
    </source>
</evidence>
<keyword evidence="3" id="KW-0560">Oxidoreductase</keyword>